<proteinExistence type="predicted"/>
<dbReference type="Gene3D" id="2.10.70.10">
    <property type="entry name" value="Complement Module, domain 1"/>
    <property type="match status" value="4"/>
</dbReference>
<evidence type="ECO:0000256" key="2">
    <source>
        <dbReference type="ARBA" id="ARBA00022737"/>
    </source>
</evidence>
<accession>A0A8T2LCF2</accession>
<evidence type="ECO:0000256" key="5">
    <source>
        <dbReference type="PROSITE-ProRule" id="PRU00302"/>
    </source>
</evidence>
<evidence type="ECO:0000256" key="1">
    <source>
        <dbReference type="ARBA" id="ARBA00022659"/>
    </source>
</evidence>
<gene>
    <name evidence="9" type="primary">CFH</name>
    <name evidence="9" type="ORF">AMEX_G16058</name>
</gene>
<feature type="domain" description="Sushi" evidence="8">
    <location>
        <begin position="211"/>
        <end position="269"/>
    </location>
</feature>
<feature type="signal peptide" evidence="7">
    <location>
        <begin position="1"/>
        <end position="25"/>
    </location>
</feature>
<dbReference type="Pfam" id="PF00084">
    <property type="entry name" value="Sushi"/>
    <property type="match status" value="4"/>
</dbReference>
<evidence type="ECO:0000256" key="4">
    <source>
        <dbReference type="ARBA" id="ARBA00023180"/>
    </source>
</evidence>
<dbReference type="InterPro" id="IPR000436">
    <property type="entry name" value="Sushi_SCR_CCP_dom"/>
</dbReference>
<dbReference type="Proteomes" id="UP000752171">
    <property type="component" value="Unassembled WGS sequence"/>
</dbReference>
<feature type="disulfide bond" evidence="5">
    <location>
        <begin position="153"/>
        <end position="196"/>
    </location>
</feature>
<evidence type="ECO:0000256" key="7">
    <source>
        <dbReference type="SAM" id="SignalP"/>
    </source>
</evidence>
<dbReference type="SMART" id="SM00032">
    <property type="entry name" value="CCP"/>
    <property type="match status" value="4"/>
</dbReference>
<sequence length="341" mass="37213">MVSKVECSSVIILLICLLKIENIRAQCTKPSFGENRVLTPESDSKESFPEGSTAEFQCATGYVTANPGASKTVTCTGGTWSNLALQCKKKPCGPLRDIPFGRYTYSPEGDEGLLFGAQATPECDKGYQLTGKTRTCTVKGWDDRDATCEVVKCRPPPDPENGKPTEPLEEVYKYQTVITYSCNEGYVLSGRDSISCLETGQFETSPKCIKLDCGVLEVDPNAMKTGARPPYSLGSLVTFVCKSGFTMEGASELKCVESGWSSSPPRCIAEATPSPSKCVHAHSDQYWNFGFTALHVVTLEMWLKVKMASYSTLTVLICGSFLLSYRVLVSSCFHKVEECLT</sequence>
<keyword evidence="3 5" id="KW-1015">Disulfide bond</keyword>
<evidence type="ECO:0000313" key="10">
    <source>
        <dbReference type="Proteomes" id="UP000752171"/>
    </source>
</evidence>
<name>A0A8T2LCF2_ASTMX</name>
<comment type="caution">
    <text evidence="9">The sequence shown here is derived from an EMBL/GenBank/DDBJ whole genome shotgun (WGS) entry which is preliminary data.</text>
</comment>
<evidence type="ECO:0000259" key="8">
    <source>
        <dbReference type="PROSITE" id="PS50923"/>
    </source>
</evidence>
<keyword evidence="4" id="KW-0325">Glycoprotein</keyword>
<feature type="domain" description="Sushi" evidence="8">
    <location>
        <begin position="25"/>
        <end position="89"/>
    </location>
</feature>
<keyword evidence="7" id="KW-0732">Signal</keyword>
<evidence type="ECO:0000256" key="3">
    <source>
        <dbReference type="ARBA" id="ARBA00023157"/>
    </source>
</evidence>
<evidence type="ECO:0000313" key="9">
    <source>
        <dbReference type="EMBL" id="KAG9269079.1"/>
    </source>
</evidence>
<comment type="caution">
    <text evidence="5">Lacks conserved residue(s) required for the propagation of feature annotation.</text>
</comment>
<dbReference type="AlphaFoldDB" id="A0A8T2LCF2"/>
<feature type="domain" description="Sushi" evidence="8">
    <location>
        <begin position="151"/>
        <end position="210"/>
    </location>
</feature>
<keyword evidence="6" id="KW-0472">Membrane</keyword>
<dbReference type="EMBL" id="JAICCE010000013">
    <property type="protein sequence ID" value="KAG9269079.1"/>
    <property type="molecule type" value="Genomic_DNA"/>
</dbReference>
<keyword evidence="6" id="KW-0812">Transmembrane</keyword>
<dbReference type="InterPro" id="IPR035976">
    <property type="entry name" value="Sushi/SCR/CCP_sf"/>
</dbReference>
<keyword evidence="1 5" id="KW-0768">Sushi</keyword>
<dbReference type="InterPro" id="IPR050350">
    <property type="entry name" value="Compl-Cell_Adhes-Reg"/>
</dbReference>
<keyword evidence="6" id="KW-1133">Transmembrane helix</keyword>
<dbReference type="PANTHER" id="PTHR19325">
    <property type="entry name" value="COMPLEMENT COMPONENT-RELATED SUSHI DOMAIN-CONTAINING"/>
    <property type="match status" value="1"/>
</dbReference>
<organism evidence="9 10">
    <name type="scientific">Astyanax mexicanus</name>
    <name type="common">Blind cave fish</name>
    <name type="synonym">Astyanax fasciatus mexicanus</name>
    <dbReference type="NCBI Taxonomy" id="7994"/>
    <lineage>
        <taxon>Eukaryota</taxon>
        <taxon>Metazoa</taxon>
        <taxon>Chordata</taxon>
        <taxon>Craniata</taxon>
        <taxon>Vertebrata</taxon>
        <taxon>Euteleostomi</taxon>
        <taxon>Actinopterygii</taxon>
        <taxon>Neopterygii</taxon>
        <taxon>Teleostei</taxon>
        <taxon>Ostariophysi</taxon>
        <taxon>Characiformes</taxon>
        <taxon>Characoidei</taxon>
        <taxon>Acestrorhamphidae</taxon>
        <taxon>Acestrorhamphinae</taxon>
        <taxon>Astyanax</taxon>
    </lineage>
</organism>
<dbReference type="SUPFAM" id="SSF57535">
    <property type="entry name" value="Complement control module/SCR domain"/>
    <property type="match status" value="4"/>
</dbReference>
<protein>
    <submittedName>
        <fullName evidence="9">Membrane cofactor protein-like isoform X10</fullName>
    </submittedName>
</protein>
<keyword evidence="2" id="KW-0677">Repeat</keyword>
<reference evidence="9 10" key="1">
    <citation type="submission" date="2021-07" db="EMBL/GenBank/DDBJ databases">
        <authorList>
            <person name="Imarazene B."/>
            <person name="Zahm M."/>
            <person name="Klopp C."/>
            <person name="Cabau C."/>
            <person name="Beille S."/>
            <person name="Jouanno E."/>
            <person name="Castinel A."/>
            <person name="Lluch J."/>
            <person name="Gil L."/>
            <person name="Kuchtly C."/>
            <person name="Lopez Roques C."/>
            <person name="Donnadieu C."/>
            <person name="Parrinello H."/>
            <person name="Journot L."/>
            <person name="Du K."/>
            <person name="Schartl M."/>
            <person name="Retaux S."/>
            <person name="Guiguen Y."/>
        </authorList>
    </citation>
    <scope>NUCLEOTIDE SEQUENCE [LARGE SCALE GENOMIC DNA]</scope>
    <source>
        <strain evidence="9">Pach_M1</strain>
        <tissue evidence="9">Testis</tissue>
    </source>
</reference>
<evidence type="ECO:0000256" key="6">
    <source>
        <dbReference type="SAM" id="Phobius"/>
    </source>
</evidence>
<dbReference type="CDD" id="cd00033">
    <property type="entry name" value="CCP"/>
    <property type="match status" value="4"/>
</dbReference>
<feature type="chain" id="PRO_5035886005" evidence="7">
    <location>
        <begin position="26"/>
        <end position="341"/>
    </location>
</feature>
<feature type="transmembrane region" description="Helical" evidence="6">
    <location>
        <begin position="310"/>
        <end position="328"/>
    </location>
</feature>
<dbReference type="PANTHER" id="PTHR19325:SF560">
    <property type="entry name" value="SUSHI, VON WILLEBRAND FACTOR TYPE A, EGF AND PENTRAXIN DOMAIN-CONTAINING PROTEIN 1"/>
    <property type="match status" value="1"/>
</dbReference>
<dbReference type="PROSITE" id="PS50923">
    <property type="entry name" value="SUSHI"/>
    <property type="match status" value="3"/>
</dbReference>